<name>A0A1W1BG59_9ZZZZ</name>
<dbReference type="Pfam" id="PF08282">
    <property type="entry name" value="Hydrolase_3"/>
    <property type="match status" value="1"/>
</dbReference>
<dbReference type="FunFam" id="3.40.50.1000:FF:000029">
    <property type="entry name" value="3-deoxy-D-manno-octulosonate 8-phosphate phosphatase KdsC"/>
    <property type="match status" value="1"/>
</dbReference>
<dbReference type="PANTHER" id="PTHR21485">
    <property type="entry name" value="HAD SUPERFAMILY MEMBERS CMAS AND KDSC"/>
    <property type="match status" value="1"/>
</dbReference>
<dbReference type="Gene3D" id="3.40.50.1000">
    <property type="entry name" value="HAD superfamily/HAD-like"/>
    <property type="match status" value="1"/>
</dbReference>
<proteinExistence type="inferred from homology"/>
<dbReference type="GO" id="GO:0008781">
    <property type="term" value="F:N-acylneuraminate cytidylyltransferase activity"/>
    <property type="evidence" value="ECO:0007669"/>
    <property type="project" value="TreeGrafter"/>
</dbReference>
<evidence type="ECO:0000256" key="10">
    <source>
        <dbReference type="ARBA" id="ARBA00022985"/>
    </source>
</evidence>
<evidence type="ECO:0000256" key="1">
    <source>
        <dbReference type="ARBA" id="ARBA00000898"/>
    </source>
</evidence>
<dbReference type="NCBIfam" id="TIGR01662">
    <property type="entry name" value="HAD-SF-IIIA"/>
    <property type="match status" value="1"/>
</dbReference>
<comment type="catalytic activity">
    <reaction evidence="1">
        <text>3-deoxy-alpha-D-manno-2-octulosonate-8-phosphate + H2O = 3-deoxy-alpha-D-manno-oct-2-ulosonate + phosphate</text>
        <dbReference type="Rhea" id="RHEA:11500"/>
        <dbReference type="ChEBI" id="CHEBI:15377"/>
        <dbReference type="ChEBI" id="CHEBI:43474"/>
        <dbReference type="ChEBI" id="CHEBI:85985"/>
        <dbReference type="ChEBI" id="CHEBI:85986"/>
        <dbReference type="EC" id="3.1.3.45"/>
    </reaction>
</comment>
<dbReference type="AlphaFoldDB" id="A0A1W1BG59"/>
<dbReference type="InterPro" id="IPR050793">
    <property type="entry name" value="CMP-NeuNAc_synthase"/>
</dbReference>
<dbReference type="SFLD" id="SFLDS00003">
    <property type="entry name" value="Haloacid_Dehalogenase"/>
    <property type="match status" value="1"/>
</dbReference>
<keyword evidence="7" id="KW-0479">Metal-binding</keyword>
<evidence type="ECO:0000256" key="7">
    <source>
        <dbReference type="ARBA" id="ARBA00022723"/>
    </source>
</evidence>
<dbReference type="InterPro" id="IPR023214">
    <property type="entry name" value="HAD_sf"/>
</dbReference>
<dbReference type="GO" id="GO:0019143">
    <property type="term" value="F:3-deoxy-manno-octulosonate-8-phosphatase activity"/>
    <property type="evidence" value="ECO:0007669"/>
    <property type="project" value="UniProtKB-EC"/>
</dbReference>
<reference evidence="12" key="1">
    <citation type="submission" date="2016-10" db="EMBL/GenBank/DDBJ databases">
        <authorList>
            <person name="de Groot N.N."/>
        </authorList>
    </citation>
    <scope>NUCLEOTIDE SEQUENCE</scope>
</reference>
<comment type="subunit">
    <text evidence="4">Homotetramer.</text>
</comment>
<evidence type="ECO:0000256" key="4">
    <source>
        <dbReference type="ARBA" id="ARBA00011881"/>
    </source>
</evidence>
<sequence>MIKLIILDVDGTMTNGQITFDANGVESKSFNVKDGLGIATWMKIGGEAAIITGRSSKIVERRAKELGITHYFQGIKNKKEVLEKLLQTLEITSKEVAVIGDDLNDIGMFQMIDNSFTPLDATDIAKRYASVTLQHRGGEGAVREMIDIIVEQNGWQERFEKVWL</sequence>
<keyword evidence="8 12" id="KW-0378">Hydrolase</keyword>
<dbReference type="InterPro" id="IPR036412">
    <property type="entry name" value="HAD-like_sf"/>
</dbReference>
<evidence type="ECO:0000256" key="2">
    <source>
        <dbReference type="ARBA" id="ARBA00001946"/>
    </source>
</evidence>
<dbReference type="PANTHER" id="PTHR21485:SF6">
    <property type="entry name" value="N-ACYLNEURAMINATE CYTIDYLYLTRANSFERASE-RELATED"/>
    <property type="match status" value="1"/>
</dbReference>
<accession>A0A1W1BG59</accession>
<protein>
    <recommendedName>
        <fullName evidence="6">3-deoxy-D-manno-octulosonate 8-phosphate phosphatase KdsC</fullName>
        <ecNumber evidence="5">3.1.3.45</ecNumber>
    </recommendedName>
    <alternativeName>
        <fullName evidence="11">KDO 8-P phosphatase</fullName>
    </alternativeName>
</protein>
<dbReference type="SUPFAM" id="SSF56784">
    <property type="entry name" value="HAD-like"/>
    <property type="match status" value="1"/>
</dbReference>
<gene>
    <name evidence="12" type="ORF">MNB_SM-7-1271</name>
</gene>
<evidence type="ECO:0000313" key="12">
    <source>
        <dbReference type="EMBL" id="SFV52536.1"/>
    </source>
</evidence>
<dbReference type="PIRSF" id="PIRSF006118">
    <property type="entry name" value="KDO8-P_Ptase"/>
    <property type="match status" value="1"/>
</dbReference>
<dbReference type="SFLD" id="SFLDG01136">
    <property type="entry name" value="C1.6:_Phosphoserine_Phosphatas"/>
    <property type="match status" value="1"/>
</dbReference>
<comment type="cofactor">
    <cofactor evidence="2">
        <name>Mg(2+)</name>
        <dbReference type="ChEBI" id="CHEBI:18420"/>
    </cofactor>
</comment>
<keyword evidence="9" id="KW-0460">Magnesium</keyword>
<dbReference type="GO" id="GO:0046872">
    <property type="term" value="F:metal ion binding"/>
    <property type="evidence" value="ECO:0007669"/>
    <property type="project" value="UniProtKB-KW"/>
</dbReference>
<dbReference type="InterPro" id="IPR010023">
    <property type="entry name" value="KdsC_fam"/>
</dbReference>
<dbReference type="EC" id="3.1.3.45" evidence="5"/>
<evidence type="ECO:0000256" key="9">
    <source>
        <dbReference type="ARBA" id="ARBA00022842"/>
    </source>
</evidence>
<organism evidence="12">
    <name type="scientific">hydrothermal vent metagenome</name>
    <dbReference type="NCBI Taxonomy" id="652676"/>
    <lineage>
        <taxon>unclassified sequences</taxon>
        <taxon>metagenomes</taxon>
        <taxon>ecological metagenomes</taxon>
    </lineage>
</organism>
<evidence type="ECO:0000256" key="8">
    <source>
        <dbReference type="ARBA" id="ARBA00022801"/>
    </source>
</evidence>
<dbReference type="SFLD" id="SFLDG01138">
    <property type="entry name" value="C1.6.2:_Deoxy-d-mannose-octulo"/>
    <property type="match status" value="1"/>
</dbReference>
<evidence type="ECO:0000256" key="5">
    <source>
        <dbReference type="ARBA" id="ARBA00013066"/>
    </source>
</evidence>
<dbReference type="CDD" id="cd01630">
    <property type="entry name" value="HAD_KDO-like"/>
    <property type="match status" value="1"/>
</dbReference>
<comment type="similarity">
    <text evidence="3">Belongs to the KdsC family.</text>
</comment>
<dbReference type="GO" id="GO:0009103">
    <property type="term" value="P:lipopolysaccharide biosynthetic process"/>
    <property type="evidence" value="ECO:0007669"/>
    <property type="project" value="UniProtKB-KW"/>
</dbReference>
<dbReference type="NCBIfam" id="TIGR01670">
    <property type="entry name" value="KdsC-phosphatas"/>
    <property type="match status" value="1"/>
</dbReference>
<evidence type="ECO:0000256" key="11">
    <source>
        <dbReference type="ARBA" id="ARBA00031051"/>
    </source>
</evidence>
<keyword evidence="10" id="KW-0448">Lipopolysaccharide biosynthesis</keyword>
<dbReference type="InterPro" id="IPR006549">
    <property type="entry name" value="HAD-SF_hydro_IIIA"/>
</dbReference>
<evidence type="ECO:0000256" key="6">
    <source>
        <dbReference type="ARBA" id="ARBA00020092"/>
    </source>
</evidence>
<dbReference type="EMBL" id="FPHB01000020">
    <property type="protein sequence ID" value="SFV52536.1"/>
    <property type="molecule type" value="Genomic_DNA"/>
</dbReference>
<evidence type="ECO:0000256" key="3">
    <source>
        <dbReference type="ARBA" id="ARBA00005893"/>
    </source>
</evidence>